<organism evidence="1 2">
    <name type="scientific">Aromatoleum aromaticum (strain DSM 19018 / LMG 30748 / EbN1)</name>
    <name type="common">Azoarcus sp. (strain EbN1)</name>
    <dbReference type="NCBI Taxonomy" id="76114"/>
    <lineage>
        <taxon>Bacteria</taxon>
        <taxon>Pseudomonadati</taxon>
        <taxon>Pseudomonadota</taxon>
        <taxon>Betaproteobacteria</taxon>
        <taxon>Rhodocyclales</taxon>
        <taxon>Rhodocyclaceae</taxon>
        <taxon>Aromatoleum</taxon>
    </lineage>
</organism>
<dbReference type="AlphaFoldDB" id="Q5P1L6"/>
<protein>
    <submittedName>
        <fullName evidence="1">Uncharacterized protein</fullName>
    </submittedName>
</protein>
<dbReference type="STRING" id="76114.ebA4730"/>
<dbReference type="KEGG" id="eba:ebA4730"/>
<evidence type="ECO:0000313" key="1">
    <source>
        <dbReference type="EMBL" id="CAI08798.1"/>
    </source>
</evidence>
<accession>Q5P1L6</accession>
<dbReference type="Proteomes" id="UP000006552">
    <property type="component" value="Chromosome"/>
</dbReference>
<dbReference type="HOGENOM" id="CLU_3323769_0_0_4"/>
<dbReference type="PROSITE" id="PS51257">
    <property type="entry name" value="PROKAR_LIPOPROTEIN"/>
    <property type="match status" value="1"/>
</dbReference>
<sequence length="38" mass="4138">MFRQQEHAVFAYCIAASCNKCAYNLSARGTRVPGAACQ</sequence>
<evidence type="ECO:0000313" key="2">
    <source>
        <dbReference type="Proteomes" id="UP000006552"/>
    </source>
</evidence>
<dbReference type="EMBL" id="CR555306">
    <property type="protein sequence ID" value="CAI08798.1"/>
    <property type="molecule type" value="Genomic_DNA"/>
</dbReference>
<proteinExistence type="predicted"/>
<reference evidence="1 2" key="1">
    <citation type="journal article" date="2005" name="Arch. Microbiol.">
        <title>The genome sequence of an anaerobic aromatic-degrading denitrifying bacterium, strain EbN1.</title>
        <authorList>
            <person name="Rabus R."/>
            <person name="Kube M."/>
            <person name="Heider J."/>
            <person name="Beck A."/>
            <person name="Heitmann K."/>
            <person name="Widdel F."/>
            <person name="Reinhardt R."/>
        </authorList>
    </citation>
    <scope>NUCLEOTIDE SEQUENCE [LARGE SCALE GENOMIC DNA]</scope>
    <source>
        <strain evidence="1 2">EbN1</strain>
    </source>
</reference>
<name>Q5P1L6_AROAE</name>
<gene>
    <name evidence="1" type="ORF">ebA4730</name>
</gene>
<keyword evidence="2" id="KW-1185">Reference proteome</keyword>